<keyword evidence="1" id="KW-1133">Transmembrane helix</keyword>
<sequence length="445" mass="48753">MFIRNRFFIICLIVTGVQQLVLAASTWSIALAGSSVSVGDLAKGKIEILIFFFLALVAYLVSSIGEIFSVKAQNQIWNSYVFKSVEVFCSDIGLSSEKNRRSINQWLSSEALSTIQAAVPFYINILSMVLNVVLTLGVFFFSLGVWIGSAVGVSLIVSLVLVYVSKSKINSLASEVQSSKISALLDIDGLIVNGMFGTTLMGASEGGKFSSKAKSFYGFAERYNKLEQMVACAPIVISVTIVTASIYFFGSSSHVELGVLVALLPRSLQLFGSVHSLSLYLSHFILMRQKIRNLLSFVSSLDKQDLSRQLSREKISIQDVNSQKKYSINELMDLVSSESVQPARLLVSGDNGSGKSSLLKILKGLYKESILVTPGARFCGEFNEVSTGQAQIAELKLLLNSIQKIILLDEWDANLDVTNRRNINSVISKISLENLVVEVRHSNNH</sequence>
<dbReference type="AlphaFoldDB" id="A0A1Y3P6U5"/>
<keyword evidence="3" id="KW-1185">Reference proteome</keyword>
<keyword evidence="1" id="KW-0472">Membrane</keyword>
<feature type="transmembrane region" description="Helical" evidence="1">
    <location>
        <begin position="146"/>
        <end position="164"/>
    </location>
</feature>
<comment type="caution">
    <text evidence="2">The sequence shown here is derived from an EMBL/GenBank/DDBJ whole genome shotgun (WGS) entry which is preliminary data.</text>
</comment>
<accession>A0A1Y3P6U5</accession>
<evidence type="ECO:0008006" key="4">
    <source>
        <dbReference type="Google" id="ProtNLM"/>
    </source>
</evidence>
<dbReference type="CDD" id="cd00267">
    <property type="entry name" value="ABC_ATPase"/>
    <property type="match status" value="1"/>
</dbReference>
<gene>
    <name evidence="2" type="ORF">AUC60_17045</name>
</gene>
<dbReference type="OrthoDB" id="19727at2"/>
<dbReference type="SUPFAM" id="SSF52540">
    <property type="entry name" value="P-loop containing nucleoside triphosphate hydrolases"/>
    <property type="match status" value="1"/>
</dbReference>
<dbReference type="Proteomes" id="UP000195440">
    <property type="component" value="Unassembled WGS sequence"/>
</dbReference>
<feature type="transmembrane region" description="Helical" evidence="1">
    <location>
        <begin position="121"/>
        <end position="140"/>
    </location>
</feature>
<dbReference type="InterPro" id="IPR027417">
    <property type="entry name" value="P-loop_NTPase"/>
</dbReference>
<evidence type="ECO:0000313" key="2">
    <source>
        <dbReference type="EMBL" id="OUM72534.1"/>
    </source>
</evidence>
<feature type="transmembrane region" description="Helical" evidence="1">
    <location>
        <begin position="270"/>
        <end position="287"/>
    </location>
</feature>
<evidence type="ECO:0000256" key="1">
    <source>
        <dbReference type="SAM" id="Phobius"/>
    </source>
</evidence>
<proteinExistence type="predicted"/>
<evidence type="ECO:0000313" key="3">
    <source>
        <dbReference type="Proteomes" id="UP000195440"/>
    </source>
</evidence>
<feature type="transmembrane region" description="Helical" evidence="1">
    <location>
        <begin position="229"/>
        <end position="250"/>
    </location>
</feature>
<organism evidence="2 3">
    <name type="scientific">Pseudomonas caspiana</name>
    <dbReference type="NCBI Taxonomy" id="1451454"/>
    <lineage>
        <taxon>Bacteria</taxon>
        <taxon>Pseudomonadati</taxon>
        <taxon>Pseudomonadota</taxon>
        <taxon>Gammaproteobacteria</taxon>
        <taxon>Pseudomonadales</taxon>
        <taxon>Pseudomonadaceae</taxon>
        <taxon>Pseudomonas</taxon>
    </lineage>
</organism>
<reference evidence="2 3" key="1">
    <citation type="journal article" date="2017" name="Syst. Appl. Microbiol.">
        <title>Pseudomonas caspiana sp. nov., a citrus pathogen in the Pseudomonas syringae phylogenetic group.</title>
        <authorList>
            <person name="Busquets A."/>
            <person name="Gomila M."/>
            <person name="Beiki F."/>
            <person name="Mulet M."/>
            <person name="Rahimian H."/>
            <person name="Garcia-Valdes E."/>
            <person name="Lalucat J."/>
        </authorList>
    </citation>
    <scope>NUCLEOTIDE SEQUENCE [LARGE SCALE GENOMIC DNA]</scope>
    <source>
        <strain evidence="2 3">FBF102</strain>
    </source>
</reference>
<keyword evidence="1" id="KW-0812">Transmembrane</keyword>
<protein>
    <recommendedName>
        <fullName evidence="4">ATP-binding cassette domain-containing protein</fullName>
    </recommendedName>
</protein>
<dbReference type="Gene3D" id="3.40.50.300">
    <property type="entry name" value="P-loop containing nucleotide triphosphate hydrolases"/>
    <property type="match status" value="1"/>
</dbReference>
<dbReference type="RefSeq" id="WP_087270052.1">
    <property type="nucleotide sequence ID" value="NZ_JBJGBV010000015.1"/>
</dbReference>
<dbReference type="EMBL" id="LOHF01000015">
    <property type="protein sequence ID" value="OUM72534.1"/>
    <property type="molecule type" value="Genomic_DNA"/>
</dbReference>
<feature type="transmembrane region" description="Helical" evidence="1">
    <location>
        <begin position="48"/>
        <end position="68"/>
    </location>
</feature>
<name>A0A1Y3P6U5_9PSED</name>